<comment type="similarity">
    <text evidence="1 10">Belongs to the isopentenyl phosphate kinase family.</text>
</comment>
<dbReference type="NCBIfam" id="NF040647">
    <property type="entry name" value="IPPK_Arch"/>
    <property type="match status" value="1"/>
</dbReference>
<proteinExistence type="inferred from homology"/>
<keyword evidence="5 10" id="KW-0547">Nucleotide-binding</keyword>
<dbReference type="GO" id="GO:0005829">
    <property type="term" value="C:cytosol"/>
    <property type="evidence" value="ECO:0007669"/>
    <property type="project" value="TreeGrafter"/>
</dbReference>
<evidence type="ECO:0000256" key="1">
    <source>
        <dbReference type="ARBA" id="ARBA00010540"/>
    </source>
</evidence>
<evidence type="ECO:0000313" key="14">
    <source>
        <dbReference type="EMBL" id="SNR52875.1"/>
    </source>
</evidence>
<feature type="binding site" evidence="11">
    <location>
        <position position="236"/>
    </location>
    <ligand>
        <name>ATP</name>
        <dbReference type="ChEBI" id="CHEBI:30616"/>
    </ligand>
</feature>
<keyword evidence="4 10" id="KW-0808">Transferase</keyword>
<dbReference type="PIRSF" id="PIRSF016496">
    <property type="entry name" value="Kin_FomA"/>
    <property type="match status" value="1"/>
</dbReference>
<dbReference type="EC" id="2.7.4.26" evidence="2 10"/>
<evidence type="ECO:0000256" key="6">
    <source>
        <dbReference type="ARBA" id="ARBA00022777"/>
    </source>
</evidence>
<dbReference type="RefSeq" id="WP_089385230.1">
    <property type="nucleotide sequence ID" value="NZ_FZNQ01000012.1"/>
</dbReference>
<feature type="binding site" evidence="11">
    <location>
        <position position="75"/>
    </location>
    <ligand>
        <name>ATP</name>
        <dbReference type="ChEBI" id="CHEBI:30616"/>
    </ligand>
</feature>
<feature type="binding site" evidence="11">
    <location>
        <position position="179"/>
    </location>
    <ligand>
        <name>substrate</name>
    </ligand>
</feature>
<gene>
    <name evidence="14" type="ORF">SAMN06264855_11279</name>
</gene>
<evidence type="ECO:0000313" key="15">
    <source>
        <dbReference type="Proteomes" id="UP000198397"/>
    </source>
</evidence>
<evidence type="ECO:0000256" key="8">
    <source>
        <dbReference type="ARBA" id="ARBA00023229"/>
    </source>
</evidence>
<comment type="catalytic activity">
    <reaction evidence="9 10">
        <text>isopentenyl phosphate + ATP = isopentenyl diphosphate + ADP</text>
        <dbReference type="Rhea" id="RHEA:33963"/>
        <dbReference type="ChEBI" id="CHEBI:30616"/>
        <dbReference type="ChEBI" id="CHEBI:65078"/>
        <dbReference type="ChEBI" id="CHEBI:128769"/>
        <dbReference type="ChEBI" id="CHEBI:456216"/>
        <dbReference type="EC" id="2.7.4.26"/>
    </reaction>
</comment>
<dbReference type="OrthoDB" id="15328at2157"/>
<dbReference type="PANTHER" id="PTHR43654:SF1">
    <property type="entry name" value="ISOPENTENYL PHOSPHATE KINASE"/>
    <property type="match status" value="1"/>
</dbReference>
<keyword evidence="15" id="KW-1185">Reference proteome</keyword>
<dbReference type="GO" id="GO:0102043">
    <property type="term" value="F:isopentenyl phosphate kinase activity"/>
    <property type="evidence" value="ECO:0007669"/>
    <property type="project" value="UniProtKB-EC"/>
</dbReference>
<evidence type="ECO:0000256" key="12">
    <source>
        <dbReference type="PIRSR" id="PIRSR016496-2"/>
    </source>
</evidence>
<protein>
    <recommendedName>
        <fullName evidence="3 10">Isopentenyl phosphate kinase</fullName>
        <shortName evidence="10">IPK</shortName>
        <ecNumber evidence="2 10">2.7.4.26</ecNumber>
    </recommendedName>
</protein>
<feature type="binding site" evidence="11">
    <location>
        <position position="74"/>
    </location>
    <ligand>
        <name>substrate</name>
    </ligand>
</feature>
<feature type="binding site" evidence="11">
    <location>
        <position position="79"/>
    </location>
    <ligand>
        <name>substrate</name>
    </ligand>
</feature>
<feature type="binding site" evidence="11">
    <location>
        <position position="240"/>
    </location>
    <ligand>
        <name>ATP</name>
        <dbReference type="ChEBI" id="CHEBI:30616"/>
    </ligand>
</feature>
<dbReference type="InterPro" id="IPR001048">
    <property type="entry name" value="Asp/Glu/Uridylate_kinase"/>
</dbReference>
<dbReference type="PANTHER" id="PTHR43654">
    <property type="entry name" value="GLUTAMATE 5-KINASE"/>
    <property type="match status" value="1"/>
</dbReference>
<dbReference type="InterPro" id="IPR036393">
    <property type="entry name" value="AceGlu_kinase-like_sf"/>
</dbReference>
<comment type="function">
    <text evidence="10">Catalyzes the phosphorylation of isopentenyl phosphate (IP) to isopentenyl diphosphate (IPP). Functions in an alternate mevalonate (MVA) pathway leading to IPP, a key precursor for the biosynthesis of isoprenoid compounds such as archaeal membrane lipids.</text>
</comment>
<accession>A0A238X1N0</accession>
<dbReference type="Gene3D" id="3.40.1160.10">
    <property type="entry name" value="Acetylglutamate kinase-like"/>
    <property type="match status" value="1"/>
</dbReference>
<dbReference type="GO" id="GO:0016114">
    <property type="term" value="P:terpenoid biosynthetic process"/>
    <property type="evidence" value="ECO:0007669"/>
    <property type="project" value="TreeGrafter"/>
</dbReference>
<evidence type="ECO:0000256" key="4">
    <source>
        <dbReference type="ARBA" id="ARBA00022679"/>
    </source>
</evidence>
<keyword evidence="8" id="KW-0414">Isoprene biosynthesis</keyword>
<comment type="subunit">
    <text evidence="10">Homodimer.</text>
</comment>
<feature type="domain" description="Aspartate/glutamate/uridylate kinase" evidence="13">
    <location>
        <begin position="23"/>
        <end position="247"/>
    </location>
</feature>
<dbReference type="Proteomes" id="UP000198397">
    <property type="component" value="Unassembled WGS sequence"/>
</dbReference>
<dbReference type="GO" id="GO:0005524">
    <property type="term" value="F:ATP binding"/>
    <property type="evidence" value="ECO:0007669"/>
    <property type="project" value="UniProtKB-KW"/>
</dbReference>
<evidence type="ECO:0000256" key="2">
    <source>
        <dbReference type="ARBA" id="ARBA00012908"/>
    </source>
</evidence>
<dbReference type="EMBL" id="FZNQ01000012">
    <property type="protein sequence ID" value="SNR52875.1"/>
    <property type="molecule type" value="Genomic_DNA"/>
</dbReference>
<dbReference type="AlphaFoldDB" id="A0A238X1N0"/>
<name>A0A238X1N0_HALVU</name>
<evidence type="ECO:0000256" key="7">
    <source>
        <dbReference type="ARBA" id="ARBA00022840"/>
    </source>
</evidence>
<reference evidence="14 15" key="1">
    <citation type="submission" date="2017-06" db="EMBL/GenBank/DDBJ databases">
        <authorList>
            <person name="Kim H.J."/>
            <person name="Triplett B.A."/>
        </authorList>
    </citation>
    <scope>NUCLEOTIDE SEQUENCE [LARGE SCALE GENOMIC DNA]</scope>
    <source>
        <strain evidence="14 15">DSM 8800</strain>
    </source>
</reference>
<keyword evidence="7 10" id="KW-0067">ATP-binding</keyword>
<organism evidence="14 15">
    <name type="scientific">Halorubrum vacuolatum</name>
    <name type="common">Natronobacterium vacuolatum</name>
    <dbReference type="NCBI Taxonomy" id="63740"/>
    <lineage>
        <taxon>Archaea</taxon>
        <taxon>Methanobacteriati</taxon>
        <taxon>Methanobacteriota</taxon>
        <taxon>Stenosarchaea group</taxon>
        <taxon>Halobacteria</taxon>
        <taxon>Halobacteriales</taxon>
        <taxon>Haloferacaceae</taxon>
        <taxon>Halorubrum</taxon>
    </lineage>
</organism>
<feature type="binding site" evidence="11">
    <location>
        <begin position="27"/>
        <end position="31"/>
    </location>
    <ligand>
        <name>ATP</name>
        <dbReference type="ChEBI" id="CHEBI:30616"/>
    </ligand>
</feature>
<evidence type="ECO:0000259" key="13">
    <source>
        <dbReference type="Pfam" id="PF00696"/>
    </source>
</evidence>
<feature type="site" description="Transition state stabilizer" evidence="12">
    <location>
        <position position="36"/>
    </location>
</feature>
<dbReference type="SUPFAM" id="SSF53633">
    <property type="entry name" value="Carbamate kinase-like"/>
    <property type="match status" value="1"/>
</dbReference>
<evidence type="ECO:0000256" key="5">
    <source>
        <dbReference type="ARBA" id="ARBA00022741"/>
    </source>
</evidence>
<dbReference type="Pfam" id="PF00696">
    <property type="entry name" value="AA_kinase"/>
    <property type="match status" value="1"/>
</dbReference>
<dbReference type="InterPro" id="IPR024192">
    <property type="entry name" value="Fosfomycin_R_FomA-type"/>
</dbReference>
<evidence type="ECO:0000256" key="10">
    <source>
        <dbReference type="PIRNR" id="PIRNR016496"/>
    </source>
</evidence>
<dbReference type="GO" id="GO:0016301">
    <property type="term" value="F:kinase activity"/>
    <property type="evidence" value="ECO:0007669"/>
    <property type="project" value="UniProtKB-KW"/>
</dbReference>
<sequence length="273" mass="27803">MSEDATEDCPNGSDDVVVGSDDVVVVKLGGSLITEKDRPETIDENALEAACDTIGAALADGAVAPDRLVLVHGGGSFGHHHASKHGVSTTAGTHDAAAAFEIHGAMARLNHAIVTRLHDRSVPAVPVHPLSTSSRPSGVDRDLDLPTASMATLLAEGFVPVIHGDGVATRGAGITVVSGDELVVEIAERFGADRVGLCSTVPGVLDDEGVIVPEITSFEAVAEYLGGSDATDVSGGMAGKVRELLALSSQAFVFGPDGLDGFLRGDEPGTRIG</sequence>
<keyword evidence="6 10" id="KW-0418">Kinase</keyword>
<evidence type="ECO:0000256" key="9">
    <source>
        <dbReference type="ARBA" id="ARBA00049063"/>
    </source>
</evidence>
<evidence type="ECO:0000256" key="3">
    <source>
        <dbReference type="ARBA" id="ARBA00017267"/>
    </source>
</evidence>
<evidence type="ECO:0000256" key="11">
    <source>
        <dbReference type="PIRSR" id="PIRSR016496-1"/>
    </source>
</evidence>